<accession>A0A516PVJ3</accession>
<evidence type="ECO:0000313" key="3">
    <source>
        <dbReference type="EMBL" id="QDP95142.1"/>
    </source>
</evidence>
<dbReference type="AlphaFoldDB" id="A0A516PVJ3"/>
<evidence type="ECO:0000256" key="2">
    <source>
        <dbReference type="SAM" id="Phobius"/>
    </source>
</evidence>
<feature type="transmembrane region" description="Helical" evidence="2">
    <location>
        <begin position="139"/>
        <end position="160"/>
    </location>
</feature>
<dbReference type="OrthoDB" id="8224664at2"/>
<dbReference type="Proteomes" id="UP000319263">
    <property type="component" value="Chromosome"/>
</dbReference>
<keyword evidence="2" id="KW-1133">Transmembrane helix</keyword>
<keyword evidence="2" id="KW-0472">Membrane</keyword>
<feature type="transmembrane region" description="Helical" evidence="2">
    <location>
        <begin position="27"/>
        <end position="45"/>
    </location>
</feature>
<evidence type="ECO:0000313" key="4">
    <source>
        <dbReference type="Proteomes" id="UP000319263"/>
    </source>
</evidence>
<evidence type="ECO:0000256" key="1">
    <source>
        <dbReference type="SAM" id="MobiDB-lite"/>
    </source>
</evidence>
<name>A0A516PVJ3_9ACTN</name>
<dbReference type="RefSeq" id="WP_143985124.1">
    <property type="nucleotide sequence ID" value="NZ_CP041692.1"/>
</dbReference>
<feature type="transmembrane region" description="Helical" evidence="2">
    <location>
        <begin position="95"/>
        <end position="119"/>
    </location>
</feature>
<proteinExistence type="predicted"/>
<feature type="transmembrane region" description="Helical" evidence="2">
    <location>
        <begin position="65"/>
        <end position="83"/>
    </location>
</feature>
<reference evidence="3 4" key="1">
    <citation type="submission" date="2019-07" db="EMBL/GenBank/DDBJ databases">
        <title>Microlunatus dokdonensis sp. nov. isolated from the rhizospheric soil of the wild plant Elymus tsukushiensis.</title>
        <authorList>
            <person name="Ghim S.-Y."/>
            <person name="Hwang Y.-J."/>
            <person name="Son J.-S."/>
            <person name="Shin J.-H."/>
        </authorList>
    </citation>
    <scope>NUCLEOTIDE SEQUENCE [LARGE SCALE GENOMIC DNA]</scope>
    <source>
        <strain evidence="3 4">KUDC0627</strain>
    </source>
</reference>
<protein>
    <submittedName>
        <fullName evidence="3">Uncharacterized protein</fullName>
    </submittedName>
</protein>
<dbReference type="KEGG" id="mik:FOE78_03725"/>
<sequence length="220" mass="23081">MITTPAVRPTTDRPDPTTSTDAAGSRFRALPLAVAAIAFGAYPILRGSGSEIGWTGAALYARGEWLLAHCLGMLGFVFLAWGLSSIDRWASRFAWAGAVLVLPYYGAEAFGLHALGQVALDHHDAAMIATADTFRYNPVAMTVFAAGLLALAACGLRMILLVRGSGSVLSRAGLALAGLCLIGYLPQFFAPIEARIIHGLLLGVGLLILAADLGRSRRTS</sequence>
<dbReference type="EMBL" id="CP041692">
    <property type="protein sequence ID" value="QDP95142.1"/>
    <property type="molecule type" value="Genomic_DNA"/>
</dbReference>
<feature type="transmembrane region" description="Helical" evidence="2">
    <location>
        <begin position="196"/>
        <end position="214"/>
    </location>
</feature>
<feature type="transmembrane region" description="Helical" evidence="2">
    <location>
        <begin position="172"/>
        <end position="190"/>
    </location>
</feature>
<organism evidence="3 4">
    <name type="scientific">Microlunatus elymi</name>
    <dbReference type="NCBI Taxonomy" id="2596828"/>
    <lineage>
        <taxon>Bacteria</taxon>
        <taxon>Bacillati</taxon>
        <taxon>Actinomycetota</taxon>
        <taxon>Actinomycetes</taxon>
        <taxon>Propionibacteriales</taxon>
        <taxon>Propionibacteriaceae</taxon>
        <taxon>Microlunatus</taxon>
    </lineage>
</organism>
<keyword evidence="2" id="KW-0812">Transmembrane</keyword>
<feature type="region of interest" description="Disordered" evidence="1">
    <location>
        <begin position="1"/>
        <end position="23"/>
    </location>
</feature>
<gene>
    <name evidence="3" type="ORF">FOE78_03725</name>
</gene>
<keyword evidence="4" id="KW-1185">Reference proteome</keyword>